<dbReference type="Pfam" id="PF04998">
    <property type="entry name" value="RNA_pol_Rpb1_5"/>
    <property type="match status" value="1"/>
</dbReference>
<dbReference type="NCBIfam" id="TIGR02386">
    <property type="entry name" value="rpoC_TIGR"/>
    <property type="match status" value="1"/>
</dbReference>
<dbReference type="InterPro" id="IPR012754">
    <property type="entry name" value="DNA-dir_RpoC_beta_prime_bact"/>
</dbReference>
<keyword evidence="1 7" id="KW-0240">DNA-directed RNA polymerase</keyword>
<dbReference type="Pfam" id="PF04997">
    <property type="entry name" value="RNA_pol_Rpb1_1"/>
    <property type="match status" value="1"/>
</dbReference>
<evidence type="ECO:0000256" key="2">
    <source>
        <dbReference type="ARBA" id="ARBA00022679"/>
    </source>
</evidence>
<evidence type="ECO:0000256" key="7">
    <source>
        <dbReference type="RuleBase" id="RU004279"/>
    </source>
</evidence>
<dbReference type="GO" id="GO:0003677">
    <property type="term" value="F:DNA binding"/>
    <property type="evidence" value="ECO:0007669"/>
    <property type="project" value="InterPro"/>
</dbReference>
<dbReference type="GO" id="GO:0006351">
    <property type="term" value="P:DNA-templated transcription"/>
    <property type="evidence" value="ECO:0007669"/>
    <property type="project" value="InterPro"/>
</dbReference>
<dbReference type="GO" id="GO:0003899">
    <property type="term" value="F:DNA-directed RNA polymerase activity"/>
    <property type="evidence" value="ECO:0007669"/>
    <property type="project" value="UniProtKB-EC"/>
</dbReference>
<dbReference type="InterPro" id="IPR000722">
    <property type="entry name" value="RNA_pol_asu"/>
</dbReference>
<dbReference type="GO" id="GO:0046872">
    <property type="term" value="F:metal ion binding"/>
    <property type="evidence" value="ECO:0007669"/>
    <property type="project" value="UniProtKB-KW"/>
</dbReference>
<accession>A0A974X7X3</accession>
<dbReference type="InterPro" id="IPR044893">
    <property type="entry name" value="RNA_pol_Rpb1_clamp_domain"/>
</dbReference>
<reference evidence="10" key="2">
    <citation type="submission" date="2021-03" db="EMBL/GenBank/DDBJ databases">
        <title>Alternative transmission patterns in independently acquired nutritional co-symbionts of Dictyopharidae planthoppers.</title>
        <authorList>
            <person name="Michalik A."/>
            <person name="Lukasik P."/>
        </authorList>
    </citation>
    <scope>NUCLEOTIDE SEQUENCE</scope>
    <source>
        <strain evidence="10">RANSCY</strain>
    </source>
</reference>
<dbReference type="InterPro" id="IPR007081">
    <property type="entry name" value="RNA_pol_Rpb1_5"/>
</dbReference>
<feature type="domain" description="RNA polymerase N-terminal" evidence="9">
    <location>
        <begin position="221"/>
        <end position="501"/>
    </location>
</feature>
<evidence type="ECO:0000256" key="6">
    <source>
        <dbReference type="ARBA" id="ARBA00048552"/>
    </source>
</evidence>
<dbReference type="Gene3D" id="4.10.860.120">
    <property type="entry name" value="RNA polymerase II, clamp domain"/>
    <property type="match status" value="1"/>
</dbReference>
<dbReference type="InterPro" id="IPR007080">
    <property type="entry name" value="RNA_pol_Rpb1_1"/>
</dbReference>
<dbReference type="Gene3D" id="2.40.40.20">
    <property type="match status" value="1"/>
</dbReference>
<keyword evidence="8" id="KW-1133">Transmembrane helix</keyword>
<dbReference type="Gene3D" id="1.10.1790.20">
    <property type="match status" value="1"/>
</dbReference>
<evidence type="ECO:0000256" key="8">
    <source>
        <dbReference type="SAM" id="Phobius"/>
    </source>
</evidence>
<evidence type="ECO:0000256" key="5">
    <source>
        <dbReference type="ARBA" id="ARBA00023163"/>
    </source>
</evidence>
<keyword evidence="8" id="KW-0812">Transmembrane</keyword>
<dbReference type="PANTHER" id="PTHR19376">
    <property type="entry name" value="DNA-DIRECTED RNA POLYMERASE"/>
    <property type="match status" value="1"/>
</dbReference>
<keyword evidence="5 7" id="KW-0804">Transcription</keyword>
<dbReference type="Pfam" id="PF04983">
    <property type="entry name" value="RNA_pol_Rpb1_3"/>
    <property type="match status" value="1"/>
</dbReference>
<dbReference type="InterPro" id="IPR007066">
    <property type="entry name" value="RNA_pol_Rpb1_3"/>
</dbReference>
<evidence type="ECO:0000313" key="10">
    <source>
        <dbReference type="EMBL" id="QSW37984.1"/>
    </source>
</evidence>
<dbReference type="Gene3D" id="1.10.40.90">
    <property type="match status" value="1"/>
</dbReference>
<keyword evidence="2 7" id="KW-0808">Transferase</keyword>
<dbReference type="Proteomes" id="UP000663347">
    <property type="component" value="Chromosome"/>
</dbReference>
<gene>
    <name evidence="10" type="primary">rpoC</name>
    <name evidence="10" type="ORF">JSR06_00035</name>
</gene>
<feature type="transmembrane region" description="Helical" evidence="8">
    <location>
        <begin position="1151"/>
        <end position="1168"/>
    </location>
</feature>
<dbReference type="Pfam" id="PF00623">
    <property type="entry name" value="RNA_pol_Rpb1_2"/>
    <property type="match status" value="2"/>
</dbReference>
<keyword evidence="8" id="KW-0472">Membrane</keyword>
<dbReference type="EMBL" id="CP071412">
    <property type="protein sequence ID" value="QSW37984.1"/>
    <property type="molecule type" value="Genomic_DNA"/>
</dbReference>
<dbReference type="PANTHER" id="PTHR19376:SF54">
    <property type="entry name" value="DNA-DIRECTED RNA POLYMERASE SUBUNIT BETA"/>
    <property type="match status" value="1"/>
</dbReference>
<evidence type="ECO:0000259" key="9">
    <source>
        <dbReference type="SMART" id="SM00663"/>
    </source>
</evidence>
<dbReference type="SMART" id="SM00663">
    <property type="entry name" value="RPOLA_N"/>
    <property type="match status" value="1"/>
</dbReference>
<comment type="catalytic activity">
    <reaction evidence="6 7">
        <text>RNA(n) + a ribonucleoside 5'-triphosphate = RNA(n+1) + diphosphate</text>
        <dbReference type="Rhea" id="RHEA:21248"/>
        <dbReference type="Rhea" id="RHEA-COMP:14527"/>
        <dbReference type="Rhea" id="RHEA-COMP:17342"/>
        <dbReference type="ChEBI" id="CHEBI:33019"/>
        <dbReference type="ChEBI" id="CHEBI:61557"/>
        <dbReference type="ChEBI" id="CHEBI:140395"/>
        <dbReference type="EC" id="2.7.7.6"/>
    </reaction>
</comment>
<dbReference type="InterPro" id="IPR045867">
    <property type="entry name" value="DNA-dir_RpoC_beta_prime"/>
</dbReference>
<dbReference type="EC" id="2.7.7.6" evidence="7"/>
<keyword evidence="3 7" id="KW-0548">Nucleotidyltransferase</keyword>
<evidence type="ECO:0000313" key="11">
    <source>
        <dbReference type="Proteomes" id="UP000663347"/>
    </source>
</evidence>
<dbReference type="Gene3D" id="1.10.274.100">
    <property type="entry name" value="RNA polymerase Rpb1, domain 3"/>
    <property type="match status" value="2"/>
</dbReference>
<dbReference type="GO" id="GO:0000428">
    <property type="term" value="C:DNA-directed RNA polymerase complex"/>
    <property type="evidence" value="ECO:0007669"/>
    <property type="project" value="UniProtKB-KW"/>
</dbReference>
<reference evidence="10" key="1">
    <citation type="submission" date="2021-02" db="EMBL/GenBank/DDBJ databases">
        <authorList>
            <person name="Franco D."/>
        </authorList>
    </citation>
    <scope>NUCLEOTIDE SEQUENCE</scope>
    <source>
        <strain evidence="10">RANSCY</strain>
    </source>
</reference>
<keyword evidence="4" id="KW-0479">Metal-binding</keyword>
<dbReference type="InterPro" id="IPR042102">
    <property type="entry name" value="RNA_pol_Rpb1_3_sf"/>
</dbReference>
<dbReference type="InterPro" id="IPR038120">
    <property type="entry name" value="Rpb1_funnel_sf"/>
</dbReference>
<evidence type="ECO:0000256" key="3">
    <source>
        <dbReference type="ARBA" id="ARBA00022695"/>
    </source>
</evidence>
<evidence type="ECO:0000256" key="4">
    <source>
        <dbReference type="ARBA" id="ARBA00022723"/>
    </source>
</evidence>
<sequence length="1295" mass="148470">MINFSSLKIRFLSDSDILSISNGEVKKSETINYRTLMPESNGLFCQKIFGPINNYQCLCNLGPRPEIKGSICSTCGVSILDSFSRRTRIGHISLNTPLLHIWMLRTTPSKISVILDRGYKYIEDIVYYKKFVVISSKSKTIKSGELISIDEYYNKILVYGSKLKVGIGASAIKDLLSNIDITKEISNIKLKLINSNKYDRDRLSLRYSIFKKFRNEGFNLSYLVVNNIPVLPADLRPLINLGGNRFISSDINELYKRLINRNNRLKKLININAPEFIIMNEKRLLQEAFDCLLDNGKRVKSYKTNNKVLLKSLSENIKGKYGRFRQNLLGKRVDYSGRAVIVVNPKLGLSYCNLPLQIALELFKPFIFRYLVKNNITSSFIESRSFLENVNNKYLFSILKKVTRYHPIILNRAPTLHRLNMQSFYPIITRDKSIKIHPLVCNAYNADFDGDQMSVHLPLSYESIKESKSLLLPVNNIFLPSNGLLSLVLSQEVILGLNYLTKMIPNNSNILYFHNYYDVISNYYLGNVNLNDEILFIYKENFIIRTTVGRMFIYSILPNKNLFLLINTTLDKNKVNSFINHISSNIRKNSVITKIISKIMKLGFHFSTKIGISISISDINTIPSIKSLLSKYSSSLLLKSDFVVTKGSSLKKFNDVSFYIKLSSLINRYSKMLNGYSITYFNGRYYRYNYRDNISNIIKSGSKGTFNQLFQISGVRGLVMKNSNELINFPIFSNLKKGMSSEEYYISTFGARKGLSDTSLKTSESGYLTRRLVDVSQNIIIKSHDCFTKRGIVVNYTDKYIYNYVGRFPLYDLFSNNGKIILNSNRVITPSDIRLVIMKKLCFLIRTPVFCLLKTGICSKCYGIDLSTKNIINEGNCIGVTSAQSIGEPGTQLTMRTFHTGGIISSFVIKNNISDYTKGFVKFTSNIHTINTNKLCLLNNSGCIISLDFNSNILVYKNIYSGNYMNFNNNRYYNTNKFNESCYDYKYCPFDSHYKLYNFSKCDGIIVYSCNSYKVFFIRKIDPRFKVFILLLGKKNKCILNIKESDFLILPKNHNVRQGFIIKFSQPHFQFNVDITNSLSEVSNFLEIRKCKFLSIVNKKTIFSNSHVTSSSKLILLYQKGIKHNHLYKEHITRFINKGSILGINKTNLCVYISLISILGVYGVNYLTKYFIYKLRSIYLTHGVDLNIKNFEVILKKILSFVLVIRSFNPIIKFKKVSRQNCNNNSFLYKTILTGITKVSLDSDSFISASSFQDTVKILVNSAFMFKIDRLKGMKENVIIGSIVPAGTGLFLRKL</sequence>
<proteinExistence type="inferred from homology"/>
<comment type="similarity">
    <text evidence="7">Belongs to the RNA polymerase beta' chain family.</text>
</comment>
<dbReference type="Gene3D" id="1.10.132.30">
    <property type="match status" value="1"/>
</dbReference>
<comment type="function">
    <text evidence="7">DNA-dependent RNA polymerase catalyzes the transcription of DNA into RNA using the four ribonucleoside triphosphates as substrates.</text>
</comment>
<dbReference type="SUPFAM" id="SSF64484">
    <property type="entry name" value="beta and beta-prime subunits of DNA dependent RNA-polymerase"/>
    <property type="match status" value="1"/>
</dbReference>
<dbReference type="Gene3D" id="1.10.150.390">
    <property type="match status" value="1"/>
</dbReference>
<dbReference type="InterPro" id="IPR006592">
    <property type="entry name" value="RNA_pol_N"/>
</dbReference>
<name>A0A974X7X3_9PROT</name>
<organism evidence="10 11">
    <name type="scientific">Candidatus Vidania fulgoroideorum</name>
    <dbReference type="NCBI Taxonomy" id="881286"/>
    <lineage>
        <taxon>Bacteria</taxon>
        <taxon>Pseudomonadati</taxon>
        <taxon>Pseudomonadota</taxon>
        <taxon>Betaproteobacteria</taxon>
        <taxon>Candidatus Vidania</taxon>
    </lineage>
</organism>
<protein>
    <recommendedName>
        <fullName evidence="7">DNA-directed RNA polymerase subunit</fullName>
        <ecNumber evidence="7">2.7.7.6</ecNumber>
    </recommendedName>
</protein>
<evidence type="ECO:0000256" key="1">
    <source>
        <dbReference type="ARBA" id="ARBA00022478"/>
    </source>
</evidence>